<evidence type="ECO:0000259" key="12">
    <source>
        <dbReference type="Pfam" id="PF00593"/>
    </source>
</evidence>
<keyword evidence="6 11" id="KW-0798">TonB box</keyword>
<dbReference type="KEGG" id="echi:FKX85_12160"/>
<evidence type="ECO:0000256" key="9">
    <source>
        <dbReference type="ARBA" id="ARBA00023237"/>
    </source>
</evidence>
<dbReference type="PANTHER" id="PTHR30069:SF29">
    <property type="entry name" value="HEMOGLOBIN AND HEMOGLOBIN-HAPTOGLOBIN-BINDING PROTEIN 1-RELATED"/>
    <property type="match status" value="1"/>
</dbReference>
<dbReference type="GO" id="GO:0044718">
    <property type="term" value="P:siderophore transmembrane transport"/>
    <property type="evidence" value="ECO:0007669"/>
    <property type="project" value="TreeGrafter"/>
</dbReference>
<dbReference type="InterPro" id="IPR039426">
    <property type="entry name" value="TonB-dep_rcpt-like"/>
</dbReference>
<keyword evidence="7 10" id="KW-0472">Membrane</keyword>
<dbReference type="SUPFAM" id="SSF56935">
    <property type="entry name" value="Porins"/>
    <property type="match status" value="1"/>
</dbReference>
<evidence type="ECO:0000256" key="10">
    <source>
        <dbReference type="PROSITE-ProRule" id="PRU01360"/>
    </source>
</evidence>
<evidence type="ECO:0000256" key="3">
    <source>
        <dbReference type="ARBA" id="ARBA00022452"/>
    </source>
</evidence>
<dbReference type="Gene3D" id="2.170.130.10">
    <property type="entry name" value="TonB-dependent receptor, plug domain"/>
    <property type="match status" value="1"/>
</dbReference>
<evidence type="ECO:0000256" key="8">
    <source>
        <dbReference type="ARBA" id="ARBA00023170"/>
    </source>
</evidence>
<protein>
    <submittedName>
        <fullName evidence="14">TonB-dependent receptor</fullName>
    </submittedName>
</protein>
<dbReference type="Pfam" id="PF00593">
    <property type="entry name" value="TonB_dep_Rec_b-barrel"/>
    <property type="match status" value="1"/>
</dbReference>
<dbReference type="InterPro" id="IPR036942">
    <property type="entry name" value="Beta-barrel_TonB_sf"/>
</dbReference>
<evidence type="ECO:0000256" key="6">
    <source>
        <dbReference type="ARBA" id="ARBA00023077"/>
    </source>
</evidence>
<keyword evidence="3 10" id="KW-1134">Transmembrane beta strand</keyword>
<evidence type="ECO:0000256" key="1">
    <source>
        <dbReference type="ARBA" id="ARBA00004571"/>
    </source>
</evidence>
<name>A0A514CIT6_9BACT</name>
<dbReference type="Gene3D" id="2.60.40.1120">
    <property type="entry name" value="Carboxypeptidase-like, regulatory domain"/>
    <property type="match status" value="1"/>
</dbReference>
<dbReference type="Pfam" id="PF13715">
    <property type="entry name" value="CarbopepD_reg_2"/>
    <property type="match status" value="1"/>
</dbReference>
<dbReference type="Proteomes" id="UP000316614">
    <property type="component" value="Chromosome"/>
</dbReference>
<proteinExistence type="inferred from homology"/>
<evidence type="ECO:0000256" key="11">
    <source>
        <dbReference type="RuleBase" id="RU003357"/>
    </source>
</evidence>
<feature type="domain" description="TonB-dependent receptor plug" evidence="13">
    <location>
        <begin position="133"/>
        <end position="234"/>
    </location>
</feature>
<evidence type="ECO:0000313" key="15">
    <source>
        <dbReference type="Proteomes" id="UP000316614"/>
    </source>
</evidence>
<dbReference type="GO" id="GO:0009279">
    <property type="term" value="C:cell outer membrane"/>
    <property type="evidence" value="ECO:0007669"/>
    <property type="project" value="UniProtKB-SubCell"/>
</dbReference>
<dbReference type="InterPro" id="IPR000531">
    <property type="entry name" value="Beta-barrel_TonB"/>
</dbReference>
<gene>
    <name evidence="14" type="ORF">FKX85_12160</name>
</gene>
<comment type="subcellular location">
    <subcellularLocation>
        <location evidence="1 10">Cell outer membrane</location>
        <topology evidence="1 10">Multi-pass membrane protein</topology>
    </subcellularLocation>
</comment>
<keyword evidence="15" id="KW-1185">Reference proteome</keyword>
<evidence type="ECO:0000256" key="5">
    <source>
        <dbReference type="ARBA" id="ARBA00022729"/>
    </source>
</evidence>
<dbReference type="OrthoDB" id="1111684at2"/>
<evidence type="ECO:0000313" key="14">
    <source>
        <dbReference type="EMBL" id="QDH79747.1"/>
    </source>
</evidence>
<evidence type="ECO:0000256" key="2">
    <source>
        <dbReference type="ARBA" id="ARBA00022448"/>
    </source>
</evidence>
<organism evidence="14 15">
    <name type="scientific">Echinicola soli</name>
    <dbReference type="NCBI Taxonomy" id="2591634"/>
    <lineage>
        <taxon>Bacteria</taxon>
        <taxon>Pseudomonadati</taxon>
        <taxon>Bacteroidota</taxon>
        <taxon>Cytophagia</taxon>
        <taxon>Cytophagales</taxon>
        <taxon>Cyclobacteriaceae</taxon>
        <taxon>Echinicola</taxon>
    </lineage>
</organism>
<dbReference type="SUPFAM" id="SSF49464">
    <property type="entry name" value="Carboxypeptidase regulatory domain-like"/>
    <property type="match status" value="1"/>
</dbReference>
<evidence type="ECO:0000256" key="4">
    <source>
        <dbReference type="ARBA" id="ARBA00022692"/>
    </source>
</evidence>
<dbReference type="AlphaFoldDB" id="A0A514CIT6"/>
<evidence type="ECO:0000256" key="7">
    <source>
        <dbReference type="ARBA" id="ARBA00023136"/>
    </source>
</evidence>
<keyword evidence="5" id="KW-0732">Signal</keyword>
<feature type="domain" description="TonB-dependent receptor-like beta-barrel" evidence="12">
    <location>
        <begin position="304"/>
        <end position="747"/>
    </location>
</feature>
<dbReference type="EMBL" id="CP041253">
    <property type="protein sequence ID" value="QDH79747.1"/>
    <property type="molecule type" value="Genomic_DNA"/>
</dbReference>
<evidence type="ECO:0000259" key="13">
    <source>
        <dbReference type="Pfam" id="PF07715"/>
    </source>
</evidence>
<dbReference type="Pfam" id="PF07715">
    <property type="entry name" value="Plug"/>
    <property type="match status" value="1"/>
</dbReference>
<keyword evidence="4 10" id="KW-0812">Transmembrane</keyword>
<reference evidence="14 15" key="1">
    <citation type="submission" date="2019-06" db="EMBL/GenBank/DDBJ databases">
        <title>Echinicola alkalisoli sp. nov. isolated from saline soil.</title>
        <authorList>
            <person name="Sun J.-Q."/>
            <person name="Xu L."/>
        </authorList>
    </citation>
    <scope>NUCLEOTIDE SEQUENCE [LARGE SCALE GENOMIC DNA]</scope>
    <source>
        <strain evidence="14 15">LN3S3</strain>
    </source>
</reference>
<dbReference type="PROSITE" id="PS52016">
    <property type="entry name" value="TONB_DEPENDENT_REC_3"/>
    <property type="match status" value="1"/>
</dbReference>
<accession>A0A514CIT6</accession>
<keyword evidence="8 14" id="KW-0675">Receptor</keyword>
<dbReference type="InterPro" id="IPR012910">
    <property type="entry name" value="Plug_dom"/>
</dbReference>
<dbReference type="InterPro" id="IPR008969">
    <property type="entry name" value="CarboxyPept-like_regulatory"/>
</dbReference>
<keyword evidence="9 10" id="KW-0998">Cell outer membrane</keyword>
<dbReference type="Gene3D" id="2.40.170.20">
    <property type="entry name" value="TonB-dependent receptor, beta-barrel domain"/>
    <property type="match status" value="1"/>
</dbReference>
<dbReference type="PANTHER" id="PTHR30069">
    <property type="entry name" value="TONB-DEPENDENT OUTER MEMBRANE RECEPTOR"/>
    <property type="match status" value="1"/>
</dbReference>
<dbReference type="InterPro" id="IPR037066">
    <property type="entry name" value="Plug_dom_sf"/>
</dbReference>
<dbReference type="GO" id="GO:0015344">
    <property type="term" value="F:siderophore uptake transmembrane transporter activity"/>
    <property type="evidence" value="ECO:0007669"/>
    <property type="project" value="TreeGrafter"/>
</dbReference>
<comment type="similarity">
    <text evidence="10 11">Belongs to the TonB-dependent receptor family.</text>
</comment>
<sequence>MGKNMTTTFHEGLLRNLVLLGFCVGLGSISAFAQTKHTIRGTLEDASTGEGLIGATVFVKELGTGGTSNVYGFYSVTIPEGEYTVTFSFVGYESVTKTVSLDDDKTIDVELAPGSAELEEVVVSAEPEDENVRSTQMSVNKLDMREVESIPVVFGEKDIVKTIQLLPGIKGNEGGGGFFVRGGSADQNLILLDEAPVYNASHLLGFFSVFNSDAIKDLSIYKGHIPAEYGGRASSVLDIKMKEGNTKKFAAQGGIGLISSRATIEAPIVKDKGSFVVSGRRTYVDLFLKLSNDEDINKSTLYFYDLNAKANYKFGDKDRVFVSGYFGRDNFGYADLFGFDWGNATGTIRWNHLFNDRLFLNSTAVFSDYNYVVDISGEEDENDGFKVTSSIRDISLKEDFEYYINPDNTLKFGAGLIRHNFVPGEISPQGDSYINAQTLQNKYAWEAAAYVSEELNVSPALSVNGGLRYSWFAQVGPGEVFTYDQDGDVVSSETYGKGEIVETYGGLEPRLGLTYMLNDETSLKASYGRNRQYLHLVSNSTSGTPIDLWIPSSNNVKPQIADQIAMGYYRNFKDNMYESSMEVYYKDMQNQVDYRTGAELVFNENVESQLLFGKGWSYGAEFFLRKNTGRLTGWVSYTISKTVREFAGVDYGEVYPASWDRPHDFSVVGIYQLNKKWNLSASFVYRSGNAVTYPVGKYEMKGEVINMYGKRNNNRMPDYNRLDIGATMKLRDTEKFSSDLNFSIYNVYARKNAYSISFRENRDDPSQTEAVKIALFSILPSVTYNFRFK</sequence>
<keyword evidence="2 10" id="KW-0813">Transport</keyword>